<dbReference type="InterPro" id="IPR059000">
    <property type="entry name" value="ATPase_P-type_domA"/>
</dbReference>
<feature type="domain" description="P-type ATPase A" evidence="12">
    <location>
        <begin position="133"/>
        <end position="232"/>
    </location>
</feature>
<accession>A0A1G1YIJ7</accession>
<evidence type="ECO:0000256" key="11">
    <source>
        <dbReference type="RuleBase" id="RU362081"/>
    </source>
</evidence>
<proteinExistence type="inferred from homology"/>
<feature type="transmembrane region" description="Helical" evidence="11">
    <location>
        <begin position="591"/>
        <end position="614"/>
    </location>
</feature>
<evidence type="ECO:0000259" key="12">
    <source>
        <dbReference type="Pfam" id="PF00122"/>
    </source>
</evidence>
<dbReference type="FunFam" id="2.70.150.10:FF:000020">
    <property type="entry name" value="Copper-exporting P-type ATPase A"/>
    <property type="match status" value="1"/>
</dbReference>
<reference evidence="13 14" key="1">
    <citation type="journal article" date="2016" name="Nat. Commun.">
        <title>Thousands of microbial genomes shed light on interconnected biogeochemical processes in an aquifer system.</title>
        <authorList>
            <person name="Anantharaman K."/>
            <person name="Brown C.T."/>
            <person name="Hug L.A."/>
            <person name="Sharon I."/>
            <person name="Castelle C.J."/>
            <person name="Probst A.J."/>
            <person name="Thomas B.C."/>
            <person name="Singh A."/>
            <person name="Wilkins M.J."/>
            <person name="Karaoz U."/>
            <person name="Brodie E.L."/>
            <person name="Williams K.H."/>
            <person name="Hubbard S.S."/>
            <person name="Banfield J.F."/>
        </authorList>
    </citation>
    <scope>NUCLEOTIDE SEQUENCE [LARGE SCALE GENOMIC DNA]</scope>
</reference>
<dbReference type="SFLD" id="SFLDS00003">
    <property type="entry name" value="Haloacid_Dehalogenase"/>
    <property type="match status" value="1"/>
</dbReference>
<dbReference type="PROSITE" id="PS00154">
    <property type="entry name" value="ATPASE_E1_E2"/>
    <property type="match status" value="1"/>
</dbReference>
<dbReference type="InterPro" id="IPR023298">
    <property type="entry name" value="ATPase_P-typ_TM_dom_sf"/>
</dbReference>
<evidence type="ECO:0000256" key="7">
    <source>
        <dbReference type="ARBA" id="ARBA00022840"/>
    </source>
</evidence>
<comment type="similarity">
    <text evidence="2 11">Belongs to the cation transport ATPase (P-type) (TC 3.A.3) family. Type IB subfamily.</text>
</comment>
<evidence type="ECO:0000256" key="6">
    <source>
        <dbReference type="ARBA" id="ARBA00022741"/>
    </source>
</evidence>
<dbReference type="NCBIfam" id="TIGR01511">
    <property type="entry name" value="ATPase-IB1_Cu"/>
    <property type="match status" value="1"/>
</dbReference>
<dbReference type="STRING" id="1797542.A3J59_03850"/>
<evidence type="ECO:0000256" key="1">
    <source>
        <dbReference type="ARBA" id="ARBA00004651"/>
    </source>
</evidence>
<feature type="transmembrane region" description="Helical" evidence="11">
    <location>
        <begin position="282"/>
        <end position="301"/>
    </location>
</feature>
<dbReference type="InterPro" id="IPR044492">
    <property type="entry name" value="P_typ_ATPase_HD_dom"/>
</dbReference>
<evidence type="ECO:0000256" key="3">
    <source>
        <dbReference type="ARBA" id="ARBA00022475"/>
    </source>
</evidence>
<dbReference type="GO" id="GO:0005507">
    <property type="term" value="F:copper ion binding"/>
    <property type="evidence" value="ECO:0007669"/>
    <property type="project" value="TreeGrafter"/>
</dbReference>
<keyword evidence="4 11" id="KW-0812">Transmembrane</keyword>
<dbReference type="InterPro" id="IPR027256">
    <property type="entry name" value="P-typ_ATPase_IB"/>
</dbReference>
<evidence type="ECO:0000256" key="5">
    <source>
        <dbReference type="ARBA" id="ARBA00022723"/>
    </source>
</evidence>
<dbReference type="PRINTS" id="PR00943">
    <property type="entry name" value="CUATPASE"/>
</dbReference>
<evidence type="ECO:0000313" key="14">
    <source>
        <dbReference type="Proteomes" id="UP000177310"/>
    </source>
</evidence>
<evidence type="ECO:0000256" key="4">
    <source>
        <dbReference type="ARBA" id="ARBA00022692"/>
    </source>
</evidence>
<evidence type="ECO:0000256" key="10">
    <source>
        <dbReference type="ARBA" id="ARBA00023136"/>
    </source>
</evidence>
<dbReference type="SUPFAM" id="SSF56784">
    <property type="entry name" value="HAD-like"/>
    <property type="match status" value="1"/>
</dbReference>
<evidence type="ECO:0000256" key="8">
    <source>
        <dbReference type="ARBA" id="ARBA00022967"/>
    </source>
</evidence>
<feature type="transmembrane region" description="Helical" evidence="11">
    <location>
        <begin position="249"/>
        <end position="270"/>
    </location>
</feature>
<dbReference type="Gene3D" id="3.40.50.1000">
    <property type="entry name" value="HAD superfamily/HAD-like"/>
    <property type="match status" value="1"/>
</dbReference>
<organism evidence="13 14">
    <name type="scientific">Candidatus Buchananbacteria bacterium RIFCSPHIGHO2_02_FULL_56_16</name>
    <dbReference type="NCBI Taxonomy" id="1797542"/>
    <lineage>
        <taxon>Bacteria</taxon>
        <taxon>Candidatus Buchananiibacteriota</taxon>
    </lineage>
</organism>
<dbReference type="GO" id="GO:0016887">
    <property type="term" value="F:ATP hydrolysis activity"/>
    <property type="evidence" value="ECO:0007669"/>
    <property type="project" value="InterPro"/>
</dbReference>
<feature type="transmembrane region" description="Helical" evidence="11">
    <location>
        <begin position="42"/>
        <end position="61"/>
    </location>
</feature>
<sequence length="644" mass="68244">MFKVKFLVSLSLSLPVVAYSDIAQTLLKYQAPSFPGSVYLPLTLASIIFFYGGWVFIAAAYRELKAKLPGMMTLISLAISTAYVYSLYVTVAGGDKTLFWELSTLITIMLLGHWLEMRAVTGAQSALKELSRLLPDQAEVIRNGKTELVPLEAIRAGDIVLVKPGGKIPTDGVVTEGSSDVNESIATGESKLVTKKVGDAVIAGTINGDGALKIEVTKIGDETFLAGVMRLVAEAQSSKSRLQMLSDRAAYYLTIIAVVTGGVTLASWLAVAEPAFAIERMVAVLVIACPHALGLAIPLVASISTTKAAQNGFLVKQRLALEAARNIDVVLFDKTGTLTKGEFGIDKILPADATDEARVLRHAASVNSQSEHPIAQAIVREAKNRNLDLMAMSGFSRIAGKGAQALIDGSEVMVGSSTLLAESGAVLTATMQAAIHELSVQGKTVIFVIAQKRMLGAIALADVIREESRQAIKSLREMGVKTAMVTGDAEDVAAWVASELGIDEYFAKVLPDQKSEKVKLLQSKGQKVAMVGDGVNDAPALTQADLGIAIGAGTNVAIESAGIILVRDDPRDIAKIIRLSRLTYTKMIQNLFWATGYNIVAIPLAAGVLAAKGILLQPALAAVFMSLSTVMVAINAVLLKKQKI</sequence>
<evidence type="ECO:0000313" key="13">
    <source>
        <dbReference type="EMBL" id="OGY52084.1"/>
    </source>
</evidence>
<dbReference type="PRINTS" id="PR00119">
    <property type="entry name" value="CATATPASE"/>
</dbReference>
<feature type="transmembrane region" description="Helical" evidence="11">
    <location>
        <begin position="97"/>
        <end position="115"/>
    </location>
</feature>
<comment type="subcellular location">
    <subcellularLocation>
        <location evidence="1">Cell membrane</location>
        <topology evidence="1">Multi-pass membrane protein</topology>
    </subcellularLocation>
</comment>
<dbReference type="PANTHER" id="PTHR43520">
    <property type="entry name" value="ATP7, ISOFORM B"/>
    <property type="match status" value="1"/>
</dbReference>
<dbReference type="InterPro" id="IPR008250">
    <property type="entry name" value="ATPase_P-typ_transduc_dom_A_sf"/>
</dbReference>
<keyword evidence="3 11" id="KW-1003">Cell membrane</keyword>
<keyword evidence="5 11" id="KW-0479">Metal-binding</keyword>
<protein>
    <submittedName>
        <fullName evidence="13">Copper-translocating P-type ATPase</fullName>
    </submittedName>
</protein>
<name>A0A1G1YIJ7_9BACT</name>
<dbReference type="Pfam" id="PF00122">
    <property type="entry name" value="E1-E2_ATPase"/>
    <property type="match status" value="1"/>
</dbReference>
<feature type="transmembrane region" description="Helical" evidence="11">
    <location>
        <begin position="620"/>
        <end position="639"/>
    </location>
</feature>
<keyword evidence="6 11" id="KW-0547">Nucleotide-binding</keyword>
<dbReference type="AlphaFoldDB" id="A0A1G1YIJ7"/>
<dbReference type="GO" id="GO:0055070">
    <property type="term" value="P:copper ion homeostasis"/>
    <property type="evidence" value="ECO:0007669"/>
    <property type="project" value="TreeGrafter"/>
</dbReference>
<keyword evidence="8" id="KW-1278">Translocase</keyword>
<dbReference type="InterPro" id="IPR001757">
    <property type="entry name" value="P_typ_ATPase"/>
</dbReference>
<dbReference type="SFLD" id="SFLDF00027">
    <property type="entry name" value="p-type_atpase"/>
    <property type="match status" value="1"/>
</dbReference>
<keyword evidence="10 11" id="KW-0472">Membrane</keyword>
<dbReference type="SUPFAM" id="SSF81665">
    <property type="entry name" value="Calcium ATPase, transmembrane domain M"/>
    <property type="match status" value="1"/>
</dbReference>
<dbReference type="Gene3D" id="2.70.150.10">
    <property type="entry name" value="Calcium-transporting ATPase, cytoplasmic transduction domain A"/>
    <property type="match status" value="1"/>
</dbReference>
<dbReference type="InterPro" id="IPR023299">
    <property type="entry name" value="ATPase_P-typ_cyto_dom_N"/>
</dbReference>
<dbReference type="SFLD" id="SFLDG00002">
    <property type="entry name" value="C1.7:_P-type_atpase_like"/>
    <property type="match status" value="1"/>
</dbReference>
<dbReference type="GO" id="GO:0043682">
    <property type="term" value="F:P-type divalent copper transporter activity"/>
    <property type="evidence" value="ECO:0007669"/>
    <property type="project" value="TreeGrafter"/>
</dbReference>
<comment type="caution">
    <text evidence="13">The sequence shown here is derived from an EMBL/GenBank/DDBJ whole genome shotgun (WGS) entry which is preliminary data.</text>
</comment>
<evidence type="ECO:0000256" key="2">
    <source>
        <dbReference type="ARBA" id="ARBA00006024"/>
    </source>
</evidence>
<gene>
    <name evidence="13" type="ORF">A3J59_03850</name>
</gene>
<evidence type="ECO:0000256" key="9">
    <source>
        <dbReference type="ARBA" id="ARBA00022989"/>
    </source>
</evidence>
<dbReference type="Pfam" id="PF00702">
    <property type="entry name" value="Hydrolase"/>
    <property type="match status" value="1"/>
</dbReference>
<dbReference type="Proteomes" id="UP000177310">
    <property type="component" value="Unassembled WGS sequence"/>
</dbReference>
<dbReference type="Gene3D" id="3.40.1110.10">
    <property type="entry name" value="Calcium-transporting ATPase, cytoplasmic domain N"/>
    <property type="match status" value="1"/>
</dbReference>
<dbReference type="NCBIfam" id="TIGR01494">
    <property type="entry name" value="ATPase_P-type"/>
    <property type="match status" value="1"/>
</dbReference>
<dbReference type="SUPFAM" id="SSF81653">
    <property type="entry name" value="Calcium ATPase, transduction domain A"/>
    <property type="match status" value="1"/>
</dbReference>
<dbReference type="InterPro" id="IPR036412">
    <property type="entry name" value="HAD-like_sf"/>
</dbReference>
<keyword evidence="7 11" id="KW-0067">ATP-binding</keyword>
<dbReference type="InterPro" id="IPR023214">
    <property type="entry name" value="HAD_sf"/>
</dbReference>
<dbReference type="EMBL" id="MHIL01000010">
    <property type="protein sequence ID" value="OGY52084.1"/>
    <property type="molecule type" value="Genomic_DNA"/>
</dbReference>
<dbReference type="InterPro" id="IPR018303">
    <property type="entry name" value="ATPase_P-typ_P_site"/>
</dbReference>
<dbReference type="PANTHER" id="PTHR43520:SF8">
    <property type="entry name" value="P-TYPE CU(+) TRANSPORTER"/>
    <property type="match status" value="1"/>
</dbReference>
<dbReference type="NCBIfam" id="TIGR01525">
    <property type="entry name" value="ATPase-IB_hvy"/>
    <property type="match status" value="1"/>
</dbReference>
<keyword evidence="9 11" id="KW-1133">Transmembrane helix</keyword>
<feature type="transmembrane region" description="Helical" evidence="11">
    <location>
        <begin position="73"/>
        <end position="91"/>
    </location>
</feature>
<dbReference type="GO" id="GO:0005524">
    <property type="term" value="F:ATP binding"/>
    <property type="evidence" value="ECO:0007669"/>
    <property type="project" value="UniProtKB-UniRule"/>
</dbReference>
<dbReference type="GO" id="GO:0005886">
    <property type="term" value="C:plasma membrane"/>
    <property type="evidence" value="ECO:0007669"/>
    <property type="project" value="UniProtKB-SubCell"/>
</dbReference>